<evidence type="ECO:0000313" key="3">
    <source>
        <dbReference type="EMBL" id="WXA12675.1"/>
    </source>
</evidence>
<name>A0AAU6P5F1_9FLAO</name>
<evidence type="ECO:0000313" key="2">
    <source>
        <dbReference type="EMBL" id="WXA02164.1"/>
    </source>
</evidence>
<protein>
    <submittedName>
        <fullName evidence="3">Uncharacterized protein</fullName>
    </submittedName>
</protein>
<feature type="transmembrane region" description="Helical" evidence="1">
    <location>
        <begin position="182"/>
        <end position="202"/>
    </location>
</feature>
<dbReference type="EMBL" id="CP136925">
    <property type="protein sequence ID" value="WXA12675.1"/>
    <property type="molecule type" value="Genomic_DNA"/>
</dbReference>
<dbReference type="Proteomes" id="UP001368318">
    <property type="component" value="Chromosome"/>
</dbReference>
<reference evidence="3 4" key="1">
    <citation type="submission" date="2023-10" db="EMBL/GenBank/DDBJ databases">
        <title>Culture-based analysis of two novel bacteria associated with mangrove crab gills.</title>
        <authorList>
            <person name="Yang X."/>
            <person name="Garuglieri E."/>
            <person name="Van Goethem M.W."/>
            <person name="Fusi M."/>
            <person name="Marasco R."/>
            <person name="Daffonchio D.G."/>
        </authorList>
    </citation>
    <scope>NUCLEOTIDE SEQUENCE</scope>
    <source>
        <strain evidence="3">UG2-1</strain>
        <strain evidence="2">UG2-2</strain>
        <strain evidence="4">UG2_2</strain>
    </source>
</reference>
<sequence>MNYIKEIKAVSIFIGIFLVFGAFIYLISLGDNEKYFYYTIIGYILICLIVVIIQQIFKNKIVDKIAGIILIPAGILFAIVTVIIPFMTVFVHLLYYLMISVILPLIIIQSLNHFGYLSFLTETTVFFFQITITVFISVLFNHQIKQLVYLISPARIRTSKKLKPYELDKLTDYLISEKNIRFLIYVLYFVSLLAINITDFQGSSLTEKTEFDKAILQSFIAFIAFDRVLTLLNDLEFKPSTFLIKIGQSISNKLKDLDKK</sequence>
<evidence type="ECO:0000313" key="4">
    <source>
        <dbReference type="Proteomes" id="UP001368318"/>
    </source>
</evidence>
<gene>
    <name evidence="3" type="ORF">R3L15_11145</name>
    <name evidence="2" type="ORF">R3L16_10445</name>
</gene>
<feature type="transmembrane region" description="Helical" evidence="1">
    <location>
        <begin position="119"/>
        <end position="140"/>
    </location>
</feature>
<dbReference type="EMBL" id="CP136924">
    <property type="protein sequence ID" value="WXA02164.1"/>
    <property type="molecule type" value="Genomic_DNA"/>
</dbReference>
<keyword evidence="4" id="KW-1185">Reference proteome</keyword>
<keyword evidence="1" id="KW-0812">Transmembrane</keyword>
<proteinExistence type="predicted"/>
<evidence type="ECO:0000256" key="1">
    <source>
        <dbReference type="SAM" id="Phobius"/>
    </source>
</evidence>
<feature type="transmembrane region" description="Helical" evidence="1">
    <location>
        <begin position="35"/>
        <end position="53"/>
    </location>
</feature>
<dbReference type="AlphaFoldDB" id="A0AAU6P5F1"/>
<dbReference type="KEGG" id="mcaa:R3L15_11145"/>
<accession>A0AAU6P5F1</accession>
<feature type="transmembrane region" description="Helical" evidence="1">
    <location>
        <begin position="65"/>
        <end position="87"/>
    </location>
</feature>
<keyword evidence="1" id="KW-1133">Transmembrane helix</keyword>
<organism evidence="3">
    <name type="scientific">Mangrovimonas cancribranchiae</name>
    <dbReference type="NCBI Taxonomy" id="3080055"/>
    <lineage>
        <taxon>Bacteria</taxon>
        <taxon>Pseudomonadati</taxon>
        <taxon>Bacteroidota</taxon>
        <taxon>Flavobacteriia</taxon>
        <taxon>Flavobacteriales</taxon>
        <taxon>Flavobacteriaceae</taxon>
        <taxon>Mangrovimonas</taxon>
    </lineage>
</organism>
<keyword evidence="1" id="KW-0472">Membrane</keyword>
<feature type="transmembrane region" description="Helical" evidence="1">
    <location>
        <begin position="93"/>
        <end position="112"/>
    </location>
</feature>
<feature type="transmembrane region" description="Helical" evidence="1">
    <location>
        <begin position="7"/>
        <end position="29"/>
    </location>
</feature>
<dbReference type="RefSeq" id="WP_338731750.1">
    <property type="nucleotide sequence ID" value="NZ_CP136924.1"/>
</dbReference>